<dbReference type="InterPro" id="IPR039421">
    <property type="entry name" value="Type_1_exporter"/>
</dbReference>
<comment type="subcellular location">
    <subcellularLocation>
        <location evidence="1">Cell membrane</location>
        <topology evidence="1">Multi-pass membrane protein</topology>
    </subcellularLocation>
</comment>
<evidence type="ECO:0000259" key="10">
    <source>
        <dbReference type="PROSITE" id="PS50929"/>
    </source>
</evidence>
<dbReference type="GO" id="GO:0034040">
    <property type="term" value="F:ATPase-coupled lipid transmembrane transporter activity"/>
    <property type="evidence" value="ECO:0007669"/>
    <property type="project" value="TreeGrafter"/>
</dbReference>
<keyword evidence="6 8" id="KW-1133">Transmembrane helix</keyword>
<dbReference type="Pfam" id="PF00005">
    <property type="entry name" value="ABC_tran"/>
    <property type="match status" value="1"/>
</dbReference>
<dbReference type="InterPro" id="IPR027417">
    <property type="entry name" value="P-loop_NTPase"/>
</dbReference>
<dbReference type="InterPro" id="IPR011527">
    <property type="entry name" value="ABC1_TM_dom"/>
</dbReference>
<dbReference type="EMBL" id="CP025682">
    <property type="protein sequence ID" value="AUN95703.1"/>
    <property type="molecule type" value="Genomic_DNA"/>
</dbReference>
<feature type="transmembrane region" description="Helical" evidence="8">
    <location>
        <begin position="185"/>
        <end position="206"/>
    </location>
</feature>
<dbReference type="SUPFAM" id="SSF52540">
    <property type="entry name" value="P-loop containing nucleoside triphosphate hydrolases"/>
    <property type="match status" value="1"/>
</dbReference>
<evidence type="ECO:0008006" key="13">
    <source>
        <dbReference type="Google" id="ProtNLM"/>
    </source>
</evidence>
<name>A0A2I6S8X0_9RHOO</name>
<evidence type="ECO:0000313" key="12">
    <source>
        <dbReference type="Proteomes" id="UP000242205"/>
    </source>
</evidence>
<dbReference type="Proteomes" id="UP000242205">
    <property type="component" value="Chromosome"/>
</dbReference>
<keyword evidence="7 8" id="KW-0472">Membrane</keyword>
<dbReference type="PROSITE" id="PS50893">
    <property type="entry name" value="ABC_TRANSPORTER_2"/>
    <property type="match status" value="1"/>
</dbReference>
<feature type="transmembrane region" description="Helical" evidence="8">
    <location>
        <begin position="271"/>
        <end position="290"/>
    </location>
</feature>
<dbReference type="GO" id="GO:0005524">
    <property type="term" value="F:ATP binding"/>
    <property type="evidence" value="ECO:0007669"/>
    <property type="project" value="UniProtKB-KW"/>
</dbReference>
<dbReference type="InterPro" id="IPR036640">
    <property type="entry name" value="ABC1_TM_sf"/>
</dbReference>
<keyword evidence="5" id="KW-0067">ATP-binding</keyword>
<dbReference type="PROSITE" id="PS00211">
    <property type="entry name" value="ABC_TRANSPORTER_1"/>
    <property type="match status" value="1"/>
</dbReference>
<feature type="transmembrane region" description="Helical" evidence="8">
    <location>
        <begin position="160"/>
        <end position="179"/>
    </location>
</feature>
<evidence type="ECO:0000256" key="4">
    <source>
        <dbReference type="ARBA" id="ARBA00022741"/>
    </source>
</evidence>
<dbReference type="InterPro" id="IPR017871">
    <property type="entry name" value="ABC_transporter-like_CS"/>
</dbReference>
<evidence type="ECO:0000256" key="5">
    <source>
        <dbReference type="ARBA" id="ARBA00022840"/>
    </source>
</evidence>
<dbReference type="PROSITE" id="PS50929">
    <property type="entry name" value="ABC_TM1F"/>
    <property type="match status" value="1"/>
</dbReference>
<evidence type="ECO:0000256" key="2">
    <source>
        <dbReference type="ARBA" id="ARBA00022475"/>
    </source>
</evidence>
<evidence type="ECO:0000256" key="8">
    <source>
        <dbReference type="SAM" id="Phobius"/>
    </source>
</evidence>
<dbReference type="GO" id="GO:0005886">
    <property type="term" value="C:plasma membrane"/>
    <property type="evidence" value="ECO:0007669"/>
    <property type="project" value="UniProtKB-SubCell"/>
</dbReference>
<evidence type="ECO:0000259" key="9">
    <source>
        <dbReference type="PROSITE" id="PS50893"/>
    </source>
</evidence>
<dbReference type="KEGG" id="atw:C0099_12640"/>
<dbReference type="GO" id="GO:0016887">
    <property type="term" value="F:ATP hydrolysis activity"/>
    <property type="evidence" value="ECO:0007669"/>
    <property type="project" value="InterPro"/>
</dbReference>
<dbReference type="SUPFAM" id="SSF90123">
    <property type="entry name" value="ABC transporter transmembrane region"/>
    <property type="match status" value="1"/>
</dbReference>
<dbReference type="Gene3D" id="1.20.1560.10">
    <property type="entry name" value="ABC transporter type 1, transmembrane domain"/>
    <property type="match status" value="1"/>
</dbReference>
<evidence type="ECO:0000256" key="6">
    <source>
        <dbReference type="ARBA" id="ARBA00022989"/>
    </source>
</evidence>
<organism evidence="11 12">
    <name type="scientific">Pseudazoarcus pumilus</name>
    <dbReference type="NCBI Taxonomy" id="2067960"/>
    <lineage>
        <taxon>Bacteria</taxon>
        <taxon>Pseudomonadati</taxon>
        <taxon>Pseudomonadota</taxon>
        <taxon>Betaproteobacteria</taxon>
        <taxon>Rhodocyclales</taxon>
        <taxon>Zoogloeaceae</taxon>
        <taxon>Pseudazoarcus</taxon>
    </lineage>
</organism>
<keyword evidence="3 8" id="KW-0812">Transmembrane</keyword>
<dbReference type="InterPro" id="IPR003593">
    <property type="entry name" value="AAA+_ATPase"/>
</dbReference>
<dbReference type="PANTHER" id="PTHR24221:SF654">
    <property type="entry name" value="ATP-BINDING CASSETTE SUB-FAMILY B MEMBER 6"/>
    <property type="match status" value="1"/>
</dbReference>
<dbReference type="PANTHER" id="PTHR24221">
    <property type="entry name" value="ATP-BINDING CASSETTE SUB-FAMILY B"/>
    <property type="match status" value="1"/>
</dbReference>
<proteinExistence type="predicted"/>
<sequence>MTWPPSMFATGWRDIRHLARITFRLLDGGQKRRFWLVSVWAGLFSLLEMLVAAMVIPYVQCLGGQCSPVVADIAAPTGLGEIPFLTMLLFAMITLKLAVEAGLAWRTAGLAQEVQRSTVMRLLSAYMHLGWKTFHSRNRAHYYRRCASTAVEAAATCQQVMAIVSSSLVIALLTALMIWQNPPVALALIAGFALVNMVTQHLISAAQKRAALERENALHRWNTGMAEAFASFREIRTYGTEGLFLQHVSDATDRLATTNRSLSFLPALPRLVMDFGVLAVLLSVVTLWLNLGRPIGGLLPHLVFYAVVARTLLPAMMILGKNRAEARASSLNIELVLQELDEADRARVERIGVPVTPSDTSCFVLDNVCFRHERDAAPLLDRISATFPHPSWTAITGPSGAGKSTLLELLCGIHQPDSGEVRHAWVVRESAEAPHIALVPQHVALLDASIADNIVFGFDAGERARVEQALRLACLDDVVRDLPDGIDSPVGADGLSLSGGQRQRLAIARALYRKPDLLLIDEATSGLDRDTEARLFDNLRRWRPMMSVIAISHRTETLAVFDRRYDLQSGALREFSSHRL</sequence>
<gene>
    <name evidence="11" type="ORF">C0099_12640</name>
</gene>
<feature type="domain" description="ABC transporter" evidence="9">
    <location>
        <begin position="363"/>
        <end position="580"/>
    </location>
</feature>
<dbReference type="AlphaFoldDB" id="A0A2I6S8X0"/>
<dbReference type="InterPro" id="IPR003439">
    <property type="entry name" value="ABC_transporter-like_ATP-bd"/>
</dbReference>
<dbReference type="RefSeq" id="WP_102247749.1">
    <property type="nucleotide sequence ID" value="NZ_CP025682.1"/>
</dbReference>
<feature type="transmembrane region" description="Helical" evidence="8">
    <location>
        <begin position="79"/>
        <end position="99"/>
    </location>
</feature>
<feature type="transmembrane region" description="Helical" evidence="8">
    <location>
        <begin position="34"/>
        <end position="59"/>
    </location>
</feature>
<dbReference type="SMART" id="SM00382">
    <property type="entry name" value="AAA"/>
    <property type="match status" value="1"/>
</dbReference>
<accession>A0A2I6S8X0</accession>
<reference evidence="11 12" key="1">
    <citation type="submission" date="2018-01" db="EMBL/GenBank/DDBJ databases">
        <authorList>
            <person name="Fu G.-Y."/>
        </authorList>
    </citation>
    <scope>NUCLEOTIDE SEQUENCE [LARGE SCALE GENOMIC DNA]</scope>
    <source>
        <strain evidence="11 12">SY39</strain>
    </source>
</reference>
<dbReference type="CDD" id="cd03228">
    <property type="entry name" value="ABCC_MRP_Like"/>
    <property type="match status" value="1"/>
</dbReference>
<evidence type="ECO:0000256" key="7">
    <source>
        <dbReference type="ARBA" id="ARBA00023136"/>
    </source>
</evidence>
<evidence type="ECO:0000256" key="3">
    <source>
        <dbReference type="ARBA" id="ARBA00022692"/>
    </source>
</evidence>
<dbReference type="GO" id="GO:0140359">
    <property type="term" value="F:ABC-type transporter activity"/>
    <property type="evidence" value="ECO:0007669"/>
    <property type="project" value="InterPro"/>
</dbReference>
<dbReference type="Gene3D" id="3.40.50.300">
    <property type="entry name" value="P-loop containing nucleotide triphosphate hydrolases"/>
    <property type="match status" value="1"/>
</dbReference>
<keyword evidence="4" id="KW-0547">Nucleotide-binding</keyword>
<keyword evidence="2" id="KW-1003">Cell membrane</keyword>
<dbReference type="OrthoDB" id="8554730at2"/>
<evidence type="ECO:0000313" key="11">
    <source>
        <dbReference type="EMBL" id="AUN95703.1"/>
    </source>
</evidence>
<keyword evidence="12" id="KW-1185">Reference proteome</keyword>
<feature type="domain" description="ABC transmembrane type-1" evidence="10">
    <location>
        <begin position="35"/>
        <end position="289"/>
    </location>
</feature>
<evidence type="ECO:0000256" key="1">
    <source>
        <dbReference type="ARBA" id="ARBA00004651"/>
    </source>
</evidence>
<protein>
    <recommendedName>
        <fullName evidence="13">ABC transporter ATP-binding protein</fullName>
    </recommendedName>
</protein>